<dbReference type="AlphaFoldDB" id="A0A062UGG7"/>
<keyword evidence="4" id="KW-0732">Signal</keyword>
<evidence type="ECO:0000256" key="4">
    <source>
        <dbReference type="SAM" id="SignalP"/>
    </source>
</evidence>
<dbReference type="Pfam" id="PF25893">
    <property type="entry name" value="HH_CzcB"/>
    <property type="match status" value="1"/>
</dbReference>
<evidence type="ECO:0000256" key="2">
    <source>
        <dbReference type="ARBA" id="ARBA00022448"/>
    </source>
</evidence>
<dbReference type="GO" id="GO:0060003">
    <property type="term" value="P:copper ion export"/>
    <property type="evidence" value="ECO:0007669"/>
    <property type="project" value="TreeGrafter"/>
</dbReference>
<gene>
    <name evidence="9" type="ORF">HY30_08480</name>
</gene>
<dbReference type="Pfam" id="PF25975">
    <property type="entry name" value="CzcB_C"/>
    <property type="match status" value="1"/>
</dbReference>
<evidence type="ECO:0000259" key="6">
    <source>
        <dbReference type="Pfam" id="PF25954"/>
    </source>
</evidence>
<dbReference type="PANTHER" id="PTHR30097:SF4">
    <property type="entry name" value="SLR6042 PROTEIN"/>
    <property type="match status" value="1"/>
</dbReference>
<dbReference type="GO" id="GO:0016020">
    <property type="term" value="C:membrane"/>
    <property type="evidence" value="ECO:0007669"/>
    <property type="project" value="InterPro"/>
</dbReference>
<evidence type="ECO:0000313" key="10">
    <source>
        <dbReference type="Proteomes" id="UP000027190"/>
    </source>
</evidence>
<reference evidence="9 10" key="1">
    <citation type="journal article" date="2014" name="Antonie Van Leeuwenhoek">
        <title>Hyphomonas beringensis sp. nov. and Hyphomonas chukchiensis sp. nov., isolated from surface seawater of the Bering Sea and Chukchi Sea.</title>
        <authorList>
            <person name="Li C."/>
            <person name="Lai Q."/>
            <person name="Li G."/>
            <person name="Dong C."/>
            <person name="Wang J."/>
            <person name="Liao Y."/>
            <person name="Shao Z."/>
        </authorList>
    </citation>
    <scope>NUCLEOTIDE SEQUENCE [LARGE SCALE GENOMIC DNA]</scope>
    <source>
        <strain evidence="9 10">BH-BN04-4</strain>
    </source>
</reference>
<dbReference type="GO" id="GO:0022857">
    <property type="term" value="F:transmembrane transporter activity"/>
    <property type="evidence" value="ECO:0007669"/>
    <property type="project" value="InterPro"/>
</dbReference>
<protein>
    <submittedName>
        <fullName evidence="9">Uncharacterized protein</fullName>
    </submittedName>
</protein>
<evidence type="ECO:0000259" key="7">
    <source>
        <dbReference type="Pfam" id="PF25973"/>
    </source>
</evidence>
<dbReference type="EMBL" id="AWFG01000063">
    <property type="protein sequence ID" value="KCZ55190.1"/>
    <property type="molecule type" value="Genomic_DNA"/>
</dbReference>
<dbReference type="Pfam" id="PF25973">
    <property type="entry name" value="BSH_CzcB"/>
    <property type="match status" value="1"/>
</dbReference>
<dbReference type="InterPro" id="IPR058647">
    <property type="entry name" value="BSH_CzcB-like"/>
</dbReference>
<dbReference type="Gene3D" id="2.40.50.100">
    <property type="match status" value="1"/>
</dbReference>
<keyword evidence="2" id="KW-0813">Transport</keyword>
<dbReference type="PANTHER" id="PTHR30097">
    <property type="entry name" value="CATION EFFLUX SYSTEM PROTEIN CUSB"/>
    <property type="match status" value="1"/>
</dbReference>
<feature type="domain" description="CzcB-like C-terminal circularly permuted SH3-like" evidence="8">
    <location>
        <begin position="355"/>
        <end position="415"/>
    </location>
</feature>
<dbReference type="Gene3D" id="1.10.287.470">
    <property type="entry name" value="Helix hairpin bin"/>
    <property type="match status" value="1"/>
</dbReference>
<dbReference type="SUPFAM" id="SSF111369">
    <property type="entry name" value="HlyD-like secretion proteins"/>
    <property type="match status" value="1"/>
</dbReference>
<dbReference type="FunFam" id="2.40.30.170:FF:000010">
    <property type="entry name" value="Efflux RND transporter periplasmic adaptor subunit"/>
    <property type="match status" value="1"/>
</dbReference>
<dbReference type="GO" id="GO:0015679">
    <property type="term" value="P:plasma membrane copper ion transport"/>
    <property type="evidence" value="ECO:0007669"/>
    <property type="project" value="TreeGrafter"/>
</dbReference>
<evidence type="ECO:0000259" key="8">
    <source>
        <dbReference type="Pfam" id="PF25975"/>
    </source>
</evidence>
<dbReference type="Proteomes" id="UP000027190">
    <property type="component" value="Unassembled WGS sequence"/>
</dbReference>
<dbReference type="InterPro" id="IPR006143">
    <property type="entry name" value="RND_pump_MFP"/>
</dbReference>
<sequence>MKQSLILTTALLSLTALLSACGETSAADGKTSAVASAVNDTHGNTPYEAFSAADKEKDSEGNDTHDEHGEDEGDVVNLTEAEAREAGIELSEAKMAEMGQSLSLPAEIMFDADRVANVSPKVSGVVAKLYASEGDSVKRGETLALISSRDLAGLKATWQKGETRKALAAQALAREEQLWADKVTSEADVQTARAEFEAAKAVSDAAENELHAAGVSHEALENVATARDGDNANSYLTAPIAGTIVRRAVTLGETVAAGDAGADTLFTIADDSVVWADIAVYKQDIGRIRIGAPVALKTDAGDVLALSTVAFVLPVINETSRTATARVIVDNADGRLTPGQFVTADLSVGNASPVVRVPQTAVQIVEDKPSIFVPVEGGFAPRPVMIGATAGGFVEIRSGLAVGETFVSQGGFTLKAQLEKDAFGDGHGH</sequence>
<organism evidence="9 10">
    <name type="scientific">Hyphomonas chukchiensis</name>
    <dbReference type="NCBI Taxonomy" id="1280947"/>
    <lineage>
        <taxon>Bacteria</taxon>
        <taxon>Pseudomonadati</taxon>
        <taxon>Pseudomonadota</taxon>
        <taxon>Alphaproteobacteria</taxon>
        <taxon>Hyphomonadales</taxon>
        <taxon>Hyphomonadaceae</taxon>
        <taxon>Hyphomonas</taxon>
    </lineage>
</organism>
<dbReference type="PROSITE" id="PS51257">
    <property type="entry name" value="PROKAR_LIPOPROTEIN"/>
    <property type="match status" value="1"/>
</dbReference>
<keyword evidence="10" id="KW-1185">Reference proteome</keyword>
<evidence type="ECO:0000313" key="9">
    <source>
        <dbReference type="EMBL" id="KCZ55190.1"/>
    </source>
</evidence>
<feature type="domain" description="CusB-like beta-barrel" evidence="6">
    <location>
        <begin position="274"/>
        <end position="347"/>
    </location>
</feature>
<dbReference type="InterPro" id="IPR051909">
    <property type="entry name" value="MFP_Cation_Efflux"/>
</dbReference>
<dbReference type="NCBIfam" id="TIGR01730">
    <property type="entry name" value="RND_mfp"/>
    <property type="match status" value="1"/>
</dbReference>
<dbReference type="Pfam" id="PF25954">
    <property type="entry name" value="Beta-barrel_RND_2"/>
    <property type="match status" value="1"/>
</dbReference>
<dbReference type="STRING" id="1280947.HY30_08480"/>
<dbReference type="Gene3D" id="2.40.30.170">
    <property type="match status" value="1"/>
</dbReference>
<dbReference type="eggNOG" id="COG0845">
    <property type="taxonomic scope" value="Bacteria"/>
</dbReference>
<feature type="signal peptide" evidence="4">
    <location>
        <begin position="1"/>
        <end position="26"/>
    </location>
</feature>
<comment type="similarity">
    <text evidence="1">Belongs to the membrane fusion protein (MFP) (TC 8.A.1) family.</text>
</comment>
<evidence type="ECO:0000256" key="3">
    <source>
        <dbReference type="SAM" id="MobiDB-lite"/>
    </source>
</evidence>
<evidence type="ECO:0000256" key="1">
    <source>
        <dbReference type="ARBA" id="ARBA00009477"/>
    </source>
</evidence>
<evidence type="ECO:0000259" key="5">
    <source>
        <dbReference type="Pfam" id="PF25893"/>
    </source>
</evidence>
<dbReference type="Gene3D" id="2.40.420.20">
    <property type="match status" value="1"/>
</dbReference>
<dbReference type="RefSeq" id="WP_034742930.1">
    <property type="nucleotide sequence ID" value="NZ_AWFG01000063.1"/>
</dbReference>
<dbReference type="GO" id="GO:0030288">
    <property type="term" value="C:outer membrane-bounded periplasmic space"/>
    <property type="evidence" value="ECO:0007669"/>
    <property type="project" value="TreeGrafter"/>
</dbReference>
<dbReference type="PATRIC" id="fig|1280947.3.peg.3135"/>
<dbReference type="InterPro" id="IPR058648">
    <property type="entry name" value="HH_CzcB-like"/>
</dbReference>
<feature type="domain" description="CzcB-like barrel-sandwich hybrid" evidence="7">
    <location>
        <begin position="114"/>
        <end position="270"/>
    </location>
</feature>
<accession>A0A062UGG7</accession>
<feature type="chain" id="PRO_5001614543" evidence="4">
    <location>
        <begin position="27"/>
        <end position="429"/>
    </location>
</feature>
<dbReference type="GO" id="GO:0046914">
    <property type="term" value="F:transition metal ion binding"/>
    <property type="evidence" value="ECO:0007669"/>
    <property type="project" value="TreeGrafter"/>
</dbReference>
<feature type="compositionally biased region" description="Basic and acidic residues" evidence="3">
    <location>
        <begin position="53"/>
        <end position="68"/>
    </location>
</feature>
<feature type="domain" description="CzcB-like alpha-helical hairpin" evidence="5">
    <location>
        <begin position="154"/>
        <end position="212"/>
    </location>
</feature>
<name>A0A062UGG7_9PROT</name>
<dbReference type="InterPro" id="IPR058792">
    <property type="entry name" value="Beta-barrel_RND_2"/>
</dbReference>
<comment type="caution">
    <text evidence="9">The sequence shown here is derived from an EMBL/GenBank/DDBJ whole genome shotgun (WGS) entry which is preliminary data.</text>
</comment>
<proteinExistence type="inferred from homology"/>
<feature type="region of interest" description="Disordered" evidence="3">
    <location>
        <begin position="52"/>
        <end position="76"/>
    </location>
</feature>
<dbReference type="OrthoDB" id="9774837at2"/>
<dbReference type="InterPro" id="IPR058649">
    <property type="entry name" value="CzcB_C"/>
</dbReference>